<dbReference type="Proteomes" id="UP000677228">
    <property type="component" value="Unassembled WGS sequence"/>
</dbReference>
<proteinExistence type="predicted"/>
<sequence>VKWFKTELSTINISTEQNDSLVEGDYVYTGVFTPSPFDPEYRFTHGVTYVCGTDKCNNPDILKLLLQSVSVSIDFNKIEPLLVSNQTLPNPQESCLIYSNISNDSCPIEQNCTYCALLMETLNLAATKVCAYCEDIQISPSFYQLTDETIHQFQGRQLRSVFMVNCNVPQCNSIQTVRTIQNMYKNEFNFDTFLTPTSSSSSLFTFVSSTATTIVFGHFLQIILL</sequence>
<gene>
    <name evidence="1" type="ORF">OVA965_LOCUS24446</name>
    <name evidence="2" type="ORF">TMI583_LOCUS25170</name>
</gene>
<protein>
    <submittedName>
        <fullName evidence="2">Uncharacterized protein</fullName>
    </submittedName>
</protein>
<dbReference type="EMBL" id="CAJOBA010036278">
    <property type="protein sequence ID" value="CAF4019940.1"/>
    <property type="molecule type" value="Genomic_DNA"/>
</dbReference>
<dbReference type="EMBL" id="CAJNOK010014741">
    <property type="protein sequence ID" value="CAF1210988.1"/>
    <property type="molecule type" value="Genomic_DNA"/>
</dbReference>
<organism evidence="2 3">
    <name type="scientific">Didymodactylos carnosus</name>
    <dbReference type="NCBI Taxonomy" id="1234261"/>
    <lineage>
        <taxon>Eukaryota</taxon>
        <taxon>Metazoa</taxon>
        <taxon>Spiralia</taxon>
        <taxon>Gnathifera</taxon>
        <taxon>Rotifera</taxon>
        <taxon>Eurotatoria</taxon>
        <taxon>Bdelloidea</taxon>
        <taxon>Philodinida</taxon>
        <taxon>Philodinidae</taxon>
        <taxon>Didymodactylos</taxon>
    </lineage>
</organism>
<comment type="caution">
    <text evidence="2">The sequence shown here is derived from an EMBL/GenBank/DDBJ whole genome shotgun (WGS) entry which is preliminary data.</text>
</comment>
<name>A0A8S2NV20_9BILA</name>
<feature type="non-terminal residue" evidence="2">
    <location>
        <position position="1"/>
    </location>
</feature>
<evidence type="ECO:0000313" key="3">
    <source>
        <dbReference type="Proteomes" id="UP000682733"/>
    </source>
</evidence>
<evidence type="ECO:0000313" key="2">
    <source>
        <dbReference type="EMBL" id="CAF4019940.1"/>
    </source>
</evidence>
<evidence type="ECO:0000313" key="1">
    <source>
        <dbReference type="EMBL" id="CAF1210988.1"/>
    </source>
</evidence>
<dbReference type="AlphaFoldDB" id="A0A8S2NV20"/>
<accession>A0A8S2NV20</accession>
<dbReference type="Proteomes" id="UP000682733">
    <property type="component" value="Unassembled WGS sequence"/>
</dbReference>
<reference evidence="2" key="1">
    <citation type="submission" date="2021-02" db="EMBL/GenBank/DDBJ databases">
        <authorList>
            <person name="Nowell W R."/>
        </authorList>
    </citation>
    <scope>NUCLEOTIDE SEQUENCE</scope>
</reference>